<dbReference type="SUPFAM" id="SSF48371">
    <property type="entry name" value="ARM repeat"/>
    <property type="match status" value="1"/>
</dbReference>
<evidence type="ECO:0000313" key="1">
    <source>
        <dbReference type="EMBL" id="MFD1847611.1"/>
    </source>
</evidence>
<dbReference type="EMBL" id="JBHUGA010000060">
    <property type="protein sequence ID" value="MFD1847611.1"/>
    <property type="molecule type" value="Genomic_DNA"/>
</dbReference>
<evidence type="ECO:0000313" key="2">
    <source>
        <dbReference type="Proteomes" id="UP001597307"/>
    </source>
</evidence>
<sequence>MGKSTTITAASPLVAEGFAAQEVLIDLAPYSSEDRLVRNVLEGPEIRTWLGGKSQLCLTLDSFDEAQTRIDNLHQLLAGYLNEWDTDRLLLRIVSRTSEWPASLEDSLNKHFDEVTPHELLPLRKEDAANLVDSFGLDANNFLSAVEASHAVPLASRPLTLRLLATTYLREGSLPERAADLYEKGLLGLCEEMNQPRRDSSRRRYFGAARLETASRLAAMSAFVGRQTFWLGPSVEAEPEDFTIEECSSDPVTAEAIESALQTGLFTGSGSRRLTWAHATFADFLAARWLTKQSLAPHQVASLLKSDSGRLHPRVRQIAAWLVAISADFGWLIEVDSEAFLLGVEITDDGLRQRIVSAVLAEAEIGRLHHDYRHEFSGLAHPGIADQLRDSLGDGSSEAKRIAIEIARRCHTQPARPELVRIALDHDAALGLRTAAAWAVYELFMESPDDSLLPLLQAPVLDRGDPVQAEELVAIGLLASWPHAISTTEVFSLIDPQHPKNFVGIHSIFITEFAGALTSEDLEPACAWLISKEQLIGDSRIAPLEDAIFTLSLARLDNDVVLQAATLMATPRVRNFEPLFKNEPSAAIRRTIALSVLEYDDLTLAIAATGRMGSSSYLLRSDDFEWLMDEYTSSEAALRTNLARALLRTANPNDRSHVEYVLGLPNDHPAAAVFSSWRDPIDLRSEEADAEREILRIYQETAQKRAAREEATRTADEEIQVKIPVLSSLAKDGDVTAFWEASKLIMVPPRCSSIENPHQPDLTKHPRWQCLTQDCREDLLAAAGVYVRAGRCSPGEWLGTNRRYFPATAGYSALVLLLRESRDTLAGLEPAVWCEWAPIIIAWGVMADDRAYQDRHHLIRQALPHARIELTNALLQVIDGAIAGDLPVVLRDEFELLQTEALVATLVDKLRLTLVPSKPLIDLTDLLWSKYPELLRPLLTEWLEPAQRVANPNRACVAVLKLLYGNGKSDWDELSNLIRKDPDCLKSALLAMPFSDRRKAPNLPDEGLASLYEWLLEVFPPEMDPWNEEGGIIGPLETVALWRDSVLDALATRGSSTAVAVIQRIASAHPDMPWLETTLLRAERTQLERSWQPLTPDQIDRLAANAQSRVVRSEEDLLGACLEGLSRIQDRLQGDTPSSPLLWDTYSKRPKSEDEVSDYLRNELQAVLLGRGAIVNREVQIRRVSSSGMGERTDIRVDAIAPPGSPDELVTIVGEVKGCWNADLLSSIKSQLVDRYMADLHTNYGLYVVIWFDPEMWTDTDYRRQRVARISGLDKLRADLGDTIAEQEAAGRHIALIVLDASLHRPSTE</sequence>
<organism evidence="1 2">
    <name type="scientific">Arthrobacter flavus</name>
    <dbReference type="NCBI Taxonomy" id="95172"/>
    <lineage>
        <taxon>Bacteria</taxon>
        <taxon>Bacillati</taxon>
        <taxon>Actinomycetota</taxon>
        <taxon>Actinomycetes</taxon>
        <taxon>Micrococcales</taxon>
        <taxon>Micrococcaceae</taxon>
        <taxon>Arthrobacter</taxon>
    </lineage>
</organism>
<proteinExistence type="predicted"/>
<keyword evidence="2" id="KW-1185">Reference proteome</keyword>
<comment type="caution">
    <text evidence="1">The sequence shown here is derived from an EMBL/GenBank/DDBJ whole genome shotgun (WGS) entry which is preliminary data.</text>
</comment>
<accession>A0ABW4QA51</accession>
<dbReference type="RefSeq" id="WP_343880647.1">
    <property type="nucleotide sequence ID" value="NZ_BAAAIJ010000051.1"/>
</dbReference>
<protein>
    <submittedName>
        <fullName evidence="1">NACHT domain-containing protein</fullName>
    </submittedName>
</protein>
<gene>
    <name evidence="1" type="ORF">ACFSFX_13535</name>
</gene>
<name>A0ABW4QA51_9MICC</name>
<dbReference type="Proteomes" id="UP001597307">
    <property type="component" value="Unassembled WGS sequence"/>
</dbReference>
<reference evidence="2" key="1">
    <citation type="journal article" date="2019" name="Int. J. Syst. Evol. Microbiol.">
        <title>The Global Catalogue of Microorganisms (GCM) 10K type strain sequencing project: providing services to taxonomists for standard genome sequencing and annotation.</title>
        <authorList>
            <consortium name="The Broad Institute Genomics Platform"/>
            <consortium name="The Broad Institute Genome Sequencing Center for Infectious Disease"/>
            <person name="Wu L."/>
            <person name="Ma J."/>
        </authorList>
    </citation>
    <scope>NUCLEOTIDE SEQUENCE [LARGE SCALE GENOMIC DNA]</scope>
    <source>
        <strain evidence="2">JCM 11496</strain>
    </source>
</reference>
<dbReference type="InterPro" id="IPR016024">
    <property type="entry name" value="ARM-type_fold"/>
</dbReference>